<comment type="similarity">
    <text evidence="1">Belongs to the LysR transcriptional regulatory family.</text>
</comment>
<reference evidence="6 7" key="1">
    <citation type="submission" date="2016-10" db="EMBL/GenBank/DDBJ databases">
        <authorList>
            <person name="Varghese N."/>
            <person name="Submissions S."/>
        </authorList>
    </citation>
    <scope>NUCLEOTIDE SEQUENCE [LARGE SCALE GENOMIC DNA]</scope>
    <source>
        <strain evidence="6 7">Nl1</strain>
    </source>
</reference>
<dbReference type="PANTHER" id="PTHR30126:SF88">
    <property type="entry name" value="TRANSCRIPTIONAL REGULATOR-RELATED"/>
    <property type="match status" value="1"/>
</dbReference>
<dbReference type="InterPro" id="IPR005119">
    <property type="entry name" value="LysR_subst-bd"/>
</dbReference>
<protein>
    <submittedName>
        <fullName evidence="6">DNA-binding transcriptional regulator, LysR family</fullName>
    </submittedName>
</protein>
<dbReference type="RefSeq" id="WP_074632275.1">
    <property type="nucleotide sequence ID" value="NZ_FNKY01000001.1"/>
</dbReference>
<evidence type="ECO:0000313" key="6">
    <source>
        <dbReference type="EMBL" id="SDQ74746.1"/>
    </source>
</evidence>
<gene>
    <name evidence="6" type="ORF">SAMN05216402_2127</name>
</gene>
<dbReference type="GO" id="GO:0003677">
    <property type="term" value="F:DNA binding"/>
    <property type="evidence" value="ECO:0007669"/>
    <property type="project" value="UniProtKB-KW"/>
</dbReference>
<organism evidence="6 7">
    <name type="scientific">Nitrosospira multiformis</name>
    <dbReference type="NCBI Taxonomy" id="1231"/>
    <lineage>
        <taxon>Bacteria</taxon>
        <taxon>Pseudomonadati</taxon>
        <taxon>Pseudomonadota</taxon>
        <taxon>Betaproteobacteria</taxon>
        <taxon>Nitrosomonadales</taxon>
        <taxon>Nitrosomonadaceae</taxon>
        <taxon>Nitrosospira</taxon>
    </lineage>
</organism>
<dbReference type="SUPFAM" id="SSF53850">
    <property type="entry name" value="Periplasmic binding protein-like II"/>
    <property type="match status" value="1"/>
</dbReference>
<dbReference type="InterPro" id="IPR000847">
    <property type="entry name" value="LysR_HTH_N"/>
</dbReference>
<dbReference type="Pfam" id="PF03466">
    <property type="entry name" value="LysR_substrate"/>
    <property type="match status" value="1"/>
</dbReference>
<dbReference type="PANTHER" id="PTHR30126">
    <property type="entry name" value="HTH-TYPE TRANSCRIPTIONAL REGULATOR"/>
    <property type="match status" value="1"/>
</dbReference>
<keyword evidence="2" id="KW-0805">Transcription regulation</keyword>
<feature type="domain" description="HTH lysR-type" evidence="5">
    <location>
        <begin position="5"/>
        <end position="62"/>
    </location>
</feature>
<keyword evidence="4" id="KW-0804">Transcription</keyword>
<dbReference type="Gene3D" id="3.40.190.290">
    <property type="match status" value="1"/>
</dbReference>
<evidence type="ECO:0000256" key="3">
    <source>
        <dbReference type="ARBA" id="ARBA00023125"/>
    </source>
</evidence>
<dbReference type="EMBL" id="FNKY01000001">
    <property type="protein sequence ID" value="SDQ74746.1"/>
    <property type="molecule type" value="Genomic_DNA"/>
</dbReference>
<dbReference type="Pfam" id="PF00126">
    <property type="entry name" value="HTH_1"/>
    <property type="match status" value="1"/>
</dbReference>
<evidence type="ECO:0000256" key="1">
    <source>
        <dbReference type="ARBA" id="ARBA00009437"/>
    </source>
</evidence>
<keyword evidence="3 6" id="KW-0238">DNA-binding</keyword>
<comment type="caution">
    <text evidence="6">The sequence shown here is derived from an EMBL/GenBank/DDBJ whole genome shotgun (WGS) entry which is preliminary data.</text>
</comment>
<evidence type="ECO:0000256" key="2">
    <source>
        <dbReference type="ARBA" id="ARBA00023015"/>
    </source>
</evidence>
<dbReference type="SUPFAM" id="SSF46785">
    <property type="entry name" value="Winged helix' DNA-binding domain"/>
    <property type="match status" value="1"/>
</dbReference>
<evidence type="ECO:0000256" key="4">
    <source>
        <dbReference type="ARBA" id="ARBA00023163"/>
    </source>
</evidence>
<dbReference type="PROSITE" id="PS50931">
    <property type="entry name" value="HTH_LYSR"/>
    <property type="match status" value="1"/>
</dbReference>
<name>A0ABY0TKH3_9PROT</name>
<dbReference type="InterPro" id="IPR036390">
    <property type="entry name" value="WH_DNA-bd_sf"/>
</dbReference>
<evidence type="ECO:0000259" key="5">
    <source>
        <dbReference type="PROSITE" id="PS50931"/>
    </source>
</evidence>
<sequence>MAPHITLEQWRSLIAVVDAGGYAQAAETLFKSQSAVTYAVQKIESLLGVKAFEIQGRKAILTPTGQMLYRRALALVDEANDLERAAHTLSAGWEVVIHIAAEILFPSSLLLACLERFGQESPRTRVELIESVIGGTSDALLKGEVDLAILPQLPPGFLGNLLMRIRLLAVAHADHPLHHHGRELTYRDLRAYRHLVVRDSGAKRDQRAVTVEVDQRWTVGQVATSIQAVCMGYGFAWLPEEHIREELRTGMLRPLPLREGGTREVPLYLVLANPDFAGPGARRLVEIIRKSVDEEYVSEKSESSVQLYRGFFSK</sequence>
<dbReference type="InterPro" id="IPR036388">
    <property type="entry name" value="WH-like_DNA-bd_sf"/>
</dbReference>
<proteinExistence type="inferred from homology"/>
<dbReference type="Gene3D" id="1.10.10.10">
    <property type="entry name" value="Winged helix-like DNA-binding domain superfamily/Winged helix DNA-binding domain"/>
    <property type="match status" value="1"/>
</dbReference>
<evidence type="ECO:0000313" key="7">
    <source>
        <dbReference type="Proteomes" id="UP000183471"/>
    </source>
</evidence>
<keyword evidence="7" id="KW-1185">Reference proteome</keyword>
<accession>A0ABY0TKH3</accession>
<dbReference type="Proteomes" id="UP000183471">
    <property type="component" value="Unassembled WGS sequence"/>
</dbReference>